<keyword evidence="2" id="KW-0479">Metal-binding</keyword>
<dbReference type="GO" id="GO:0031418">
    <property type="term" value="F:L-ascorbic acid binding"/>
    <property type="evidence" value="ECO:0007669"/>
    <property type="project" value="UniProtKB-KW"/>
</dbReference>
<dbReference type="InterPro" id="IPR005123">
    <property type="entry name" value="Oxoglu/Fe-dep_dioxygenase_dom"/>
</dbReference>
<organism evidence="8 9">
    <name type="scientific">Erythrobacter crassostreae</name>
    <dbReference type="NCBI Taxonomy" id="2828328"/>
    <lineage>
        <taxon>Bacteria</taxon>
        <taxon>Pseudomonadati</taxon>
        <taxon>Pseudomonadota</taxon>
        <taxon>Alphaproteobacteria</taxon>
        <taxon>Sphingomonadales</taxon>
        <taxon>Erythrobacteraceae</taxon>
        <taxon>Erythrobacter/Porphyrobacter group</taxon>
        <taxon>Erythrobacter</taxon>
    </lineage>
</organism>
<accession>A0A9X1JMP9</accession>
<keyword evidence="5" id="KW-0560">Oxidoreductase</keyword>
<dbReference type="Proteomes" id="UP001138681">
    <property type="component" value="Unassembled WGS sequence"/>
</dbReference>
<dbReference type="GO" id="GO:0005506">
    <property type="term" value="F:iron ion binding"/>
    <property type="evidence" value="ECO:0007669"/>
    <property type="project" value="InterPro"/>
</dbReference>
<protein>
    <submittedName>
        <fullName evidence="8">2OG-Fe(II) oxygenase</fullName>
    </submittedName>
</protein>
<comment type="caution">
    <text evidence="8">The sequence shown here is derived from an EMBL/GenBank/DDBJ whole genome shotgun (WGS) entry which is preliminary data.</text>
</comment>
<dbReference type="PROSITE" id="PS51471">
    <property type="entry name" value="FE2OG_OXY"/>
    <property type="match status" value="1"/>
</dbReference>
<evidence type="ECO:0000313" key="8">
    <source>
        <dbReference type="EMBL" id="MBV7259644.1"/>
    </source>
</evidence>
<evidence type="ECO:0000256" key="1">
    <source>
        <dbReference type="ARBA" id="ARBA00001961"/>
    </source>
</evidence>
<keyword evidence="4" id="KW-0223">Dioxygenase</keyword>
<keyword evidence="6" id="KW-0408">Iron</keyword>
<reference evidence="8" key="1">
    <citation type="submission" date="2021-04" db="EMBL/GenBank/DDBJ databases">
        <authorList>
            <person name="Pira H."/>
            <person name="Risdian C."/>
            <person name="Wink J."/>
        </authorList>
    </citation>
    <scope>NUCLEOTIDE SEQUENCE</scope>
    <source>
        <strain evidence="8">WH158</strain>
    </source>
</reference>
<evidence type="ECO:0000256" key="3">
    <source>
        <dbReference type="ARBA" id="ARBA00022896"/>
    </source>
</evidence>
<evidence type="ECO:0000256" key="5">
    <source>
        <dbReference type="ARBA" id="ARBA00023002"/>
    </source>
</evidence>
<dbReference type="SMART" id="SM00702">
    <property type="entry name" value="P4Hc"/>
    <property type="match status" value="1"/>
</dbReference>
<gene>
    <name evidence="8" type="ORF">KCG46_08675</name>
</gene>
<dbReference type="AlphaFoldDB" id="A0A9X1JMP9"/>
<comment type="cofactor">
    <cofactor evidence="1">
        <name>L-ascorbate</name>
        <dbReference type="ChEBI" id="CHEBI:38290"/>
    </cofactor>
</comment>
<name>A0A9X1JMP9_9SPHN</name>
<proteinExistence type="predicted"/>
<sequence>MTGRNFDPDAVRARPTVLPGMASTFAGQVASPPVISSKSATEVRHARSLNGKPIGLIPDFITEQERAALYKYASADDAPWETCLPKGDVWHGRLINPGSVSPKILKMMENIRKRTVAHIKAEYEITDPVYADTLQLVRWRPGDNQAPHADCEEPDGQPNATPWRAFASIIYLNDGYEGGGIHFPDRKLKPEIKPRTLAYFPSTNKYRHGVEAITSGLRYTMSCFYTFDARRHDGHLV</sequence>
<dbReference type="InterPro" id="IPR006620">
    <property type="entry name" value="Pro_4_hyd_alph"/>
</dbReference>
<evidence type="ECO:0000313" key="9">
    <source>
        <dbReference type="Proteomes" id="UP001138681"/>
    </source>
</evidence>
<keyword evidence="9" id="KW-1185">Reference proteome</keyword>
<evidence type="ECO:0000256" key="4">
    <source>
        <dbReference type="ARBA" id="ARBA00022964"/>
    </source>
</evidence>
<feature type="domain" description="Fe2OG dioxygenase" evidence="7">
    <location>
        <begin position="130"/>
        <end position="231"/>
    </location>
</feature>
<dbReference type="EMBL" id="JAGSPC010000001">
    <property type="protein sequence ID" value="MBV7259644.1"/>
    <property type="molecule type" value="Genomic_DNA"/>
</dbReference>
<evidence type="ECO:0000256" key="2">
    <source>
        <dbReference type="ARBA" id="ARBA00022723"/>
    </source>
</evidence>
<dbReference type="GO" id="GO:0016705">
    <property type="term" value="F:oxidoreductase activity, acting on paired donors, with incorporation or reduction of molecular oxygen"/>
    <property type="evidence" value="ECO:0007669"/>
    <property type="project" value="InterPro"/>
</dbReference>
<keyword evidence="3" id="KW-0847">Vitamin C</keyword>
<dbReference type="GO" id="GO:0051213">
    <property type="term" value="F:dioxygenase activity"/>
    <property type="evidence" value="ECO:0007669"/>
    <property type="project" value="UniProtKB-KW"/>
</dbReference>
<dbReference type="InterPro" id="IPR044862">
    <property type="entry name" value="Pro_4_hyd_alph_FE2OG_OXY"/>
</dbReference>
<evidence type="ECO:0000259" key="7">
    <source>
        <dbReference type="PROSITE" id="PS51471"/>
    </source>
</evidence>
<dbReference type="Pfam" id="PF13640">
    <property type="entry name" value="2OG-FeII_Oxy_3"/>
    <property type="match status" value="1"/>
</dbReference>
<dbReference type="RefSeq" id="WP_218404847.1">
    <property type="nucleotide sequence ID" value="NZ_JAGSPC010000001.1"/>
</dbReference>
<evidence type="ECO:0000256" key="6">
    <source>
        <dbReference type="ARBA" id="ARBA00023004"/>
    </source>
</evidence>